<keyword evidence="2" id="KW-1185">Reference proteome</keyword>
<organism evidence="1 2">
    <name type="scientific">Saccharopolyspora gloriosae</name>
    <dbReference type="NCBI Taxonomy" id="455344"/>
    <lineage>
        <taxon>Bacteria</taxon>
        <taxon>Bacillati</taxon>
        <taxon>Actinomycetota</taxon>
        <taxon>Actinomycetes</taxon>
        <taxon>Pseudonocardiales</taxon>
        <taxon>Pseudonocardiaceae</taxon>
        <taxon>Saccharopolyspora</taxon>
    </lineage>
</organism>
<sequence>MTSENASKGFQLQPDELTTQVAALTAIGEGTTGLVNSAGALAQRLPQLGTAPPALHLAMKLRAAAGETGLAGEVGGADTGVNTFHAALQETVTGYLDRDAEIQRILRAAGGERS</sequence>
<evidence type="ECO:0008006" key="3">
    <source>
        <dbReference type="Google" id="ProtNLM"/>
    </source>
</evidence>
<accession>A0A840N9Z5</accession>
<evidence type="ECO:0000313" key="1">
    <source>
        <dbReference type="EMBL" id="MBB5069026.1"/>
    </source>
</evidence>
<dbReference type="AlphaFoldDB" id="A0A840N9Z5"/>
<protein>
    <recommendedName>
        <fullName evidence="3">Excreted virulence factor EspC (Type VII ESX diderm)</fullName>
    </recommendedName>
</protein>
<dbReference type="Proteomes" id="UP000580474">
    <property type="component" value="Unassembled WGS sequence"/>
</dbReference>
<name>A0A840N9Z5_9PSEU</name>
<gene>
    <name evidence="1" type="ORF">BJ969_002114</name>
</gene>
<evidence type="ECO:0000313" key="2">
    <source>
        <dbReference type="Proteomes" id="UP000580474"/>
    </source>
</evidence>
<reference evidence="1 2" key="1">
    <citation type="submission" date="2020-08" db="EMBL/GenBank/DDBJ databases">
        <title>Sequencing the genomes of 1000 actinobacteria strains.</title>
        <authorList>
            <person name="Klenk H.-P."/>
        </authorList>
    </citation>
    <scope>NUCLEOTIDE SEQUENCE [LARGE SCALE GENOMIC DNA]</scope>
    <source>
        <strain evidence="1 2">DSM 45582</strain>
    </source>
</reference>
<comment type="caution">
    <text evidence="1">The sequence shown here is derived from an EMBL/GenBank/DDBJ whole genome shotgun (WGS) entry which is preliminary data.</text>
</comment>
<dbReference type="EMBL" id="JACHIV010000001">
    <property type="protein sequence ID" value="MBB5069026.1"/>
    <property type="molecule type" value="Genomic_DNA"/>
</dbReference>
<dbReference type="RefSeq" id="WP_184478773.1">
    <property type="nucleotide sequence ID" value="NZ_JACHIV010000001.1"/>
</dbReference>
<proteinExistence type="predicted"/>